<proteinExistence type="predicted"/>
<protein>
    <submittedName>
        <fullName evidence="2">Uncharacterized protein</fullName>
    </submittedName>
</protein>
<dbReference type="AlphaFoldDB" id="A0A557SEM1"/>
<dbReference type="OrthoDB" id="8480827at2"/>
<keyword evidence="1" id="KW-1133">Transmembrane helix</keyword>
<dbReference type="Proteomes" id="UP000316649">
    <property type="component" value="Unassembled WGS sequence"/>
</dbReference>
<comment type="caution">
    <text evidence="2">The sequence shown here is derived from an EMBL/GenBank/DDBJ whole genome shotgun (WGS) entry which is preliminary data.</text>
</comment>
<evidence type="ECO:0000313" key="2">
    <source>
        <dbReference type="EMBL" id="TVO75877.1"/>
    </source>
</evidence>
<gene>
    <name evidence="2" type="ORF">FHP88_07715</name>
</gene>
<reference evidence="2 3" key="1">
    <citation type="submission" date="2019-07" db="EMBL/GenBank/DDBJ databases">
        <title>The pathways for chlorine oxyanion respiration interact through the shared metabolite chlorate.</title>
        <authorList>
            <person name="Barnum T.P."/>
            <person name="Cheng Y."/>
            <person name="Hill K.A."/>
            <person name="Lucas L.N."/>
            <person name="Carlson H.K."/>
            <person name="Coates J.D."/>
        </authorList>
    </citation>
    <scope>NUCLEOTIDE SEQUENCE [LARGE SCALE GENOMIC DNA]</scope>
    <source>
        <strain evidence="2 3">BK-1</strain>
    </source>
</reference>
<evidence type="ECO:0000313" key="3">
    <source>
        <dbReference type="Proteomes" id="UP000316649"/>
    </source>
</evidence>
<sequence length="69" mass="7716">MTRDYIIMLAFSILVGVISIVSLSYIAIAQPDYLRSDRDGVPFFTPQVVNPEGGEPLDMGELIRHYKGE</sequence>
<feature type="transmembrane region" description="Helical" evidence="1">
    <location>
        <begin position="6"/>
        <end position="28"/>
    </location>
</feature>
<evidence type="ECO:0000256" key="1">
    <source>
        <dbReference type="SAM" id="Phobius"/>
    </source>
</evidence>
<dbReference type="EMBL" id="VMNH01000007">
    <property type="protein sequence ID" value="TVO75877.1"/>
    <property type="molecule type" value="Genomic_DNA"/>
</dbReference>
<dbReference type="RefSeq" id="WP_144358457.1">
    <property type="nucleotide sequence ID" value="NZ_VMNH01000007.1"/>
</dbReference>
<name>A0A557SEM1_9GAMM</name>
<keyword evidence="1" id="KW-0812">Transmembrane</keyword>
<keyword evidence="3" id="KW-1185">Reference proteome</keyword>
<keyword evidence="1" id="KW-0472">Membrane</keyword>
<accession>A0A557SEM1</accession>
<organism evidence="2 3">
    <name type="scientific">Sedimenticola selenatireducens</name>
    <dbReference type="NCBI Taxonomy" id="191960"/>
    <lineage>
        <taxon>Bacteria</taxon>
        <taxon>Pseudomonadati</taxon>
        <taxon>Pseudomonadota</taxon>
        <taxon>Gammaproteobacteria</taxon>
        <taxon>Chromatiales</taxon>
        <taxon>Sedimenticolaceae</taxon>
        <taxon>Sedimenticola</taxon>
    </lineage>
</organism>